<sequence>MSSGGFKVPALPSGAPLKRKLPDDSNGSSTKRSRPTVEDDDTSAGVSASAAPVASWTRTQQQPKRSYNFGPSIPIKSNSRGGSSAMTDGKGKAREMETDDDAMDVGADRDETFETDEGDEEGRFFGGGTNQTQEQILDMFAKVDDDTGSGLPTVQELRRQIIKFERIVQKNTEMRARFIDDPSKYLDSEAELDKAFTFLYPLTQDPLTYYPELTRHETLIGTLTNLLTHENTDIALQVVAVVYELTDEDVGEELVEAAVEDEEEEDGGDEKREEVARKVRMVMGEFITALLDNSLLELLVPNLTRLNEQDEESDRTGVFNILGIFENILSFIPPLAVQVVETTQLLPWLLQRIARERAYDSNKQYATEILAILLQEERQVRLKFVELKGVDVTLEAVAEYRQKDPADSEEVEYMENLFNTLCSALAEPEAKQAFIDAEGVELMVLIMKDKKAAKTRAIKVLDYACQTDTEEGKKCGERFVEAMGLKTLFPVFMGKTGHKKSKKAPTATHSALEDEEHVLSILSSLFTTLESDSVPRIRLLAKFVEADYEKVDRLIEMMESAEGRLRNVHQEIELEQQGMKANNEEITEVETDEWYMRRMNAGLAHLQDICYCLAWLIMEDDGAQAHARMLLDRRGRSFKEISAILKEMRDVIAADVDLPQDDSEEAGPNMDDPAVQKTLILDALTQFLDGI</sequence>
<accession>A0ACC2X7C3</accession>
<proteinExistence type="predicted"/>
<dbReference type="EMBL" id="JASBWV010000026">
    <property type="protein sequence ID" value="KAJ9118961.1"/>
    <property type="molecule type" value="Genomic_DNA"/>
</dbReference>
<comment type="caution">
    <text evidence="1">The sequence shown here is derived from an EMBL/GenBank/DDBJ whole genome shotgun (WGS) entry which is preliminary data.</text>
</comment>
<gene>
    <name evidence="1" type="ORF">QFC24_005927</name>
</gene>
<reference evidence="1" key="1">
    <citation type="submission" date="2023-04" db="EMBL/GenBank/DDBJ databases">
        <title>Draft Genome sequencing of Naganishia species isolated from polar environments using Oxford Nanopore Technology.</title>
        <authorList>
            <person name="Leo P."/>
            <person name="Venkateswaran K."/>
        </authorList>
    </citation>
    <scope>NUCLEOTIDE SEQUENCE</scope>
    <source>
        <strain evidence="1">DBVPG 5303</strain>
    </source>
</reference>
<evidence type="ECO:0000313" key="2">
    <source>
        <dbReference type="Proteomes" id="UP001234202"/>
    </source>
</evidence>
<dbReference type="Proteomes" id="UP001234202">
    <property type="component" value="Unassembled WGS sequence"/>
</dbReference>
<evidence type="ECO:0000313" key="1">
    <source>
        <dbReference type="EMBL" id="KAJ9118961.1"/>
    </source>
</evidence>
<organism evidence="1 2">
    <name type="scientific">Naganishia onofrii</name>
    <dbReference type="NCBI Taxonomy" id="1851511"/>
    <lineage>
        <taxon>Eukaryota</taxon>
        <taxon>Fungi</taxon>
        <taxon>Dikarya</taxon>
        <taxon>Basidiomycota</taxon>
        <taxon>Agaricomycotina</taxon>
        <taxon>Tremellomycetes</taxon>
        <taxon>Filobasidiales</taxon>
        <taxon>Filobasidiaceae</taxon>
        <taxon>Naganishia</taxon>
    </lineage>
</organism>
<keyword evidence="2" id="KW-1185">Reference proteome</keyword>
<protein>
    <submittedName>
        <fullName evidence="1">Uncharacterized protein</fullName>
    </submittedName>
</protein>
<name>A0ACC2X7C3_9TREE</name>